<dbReference type="Gene3D" id="2.60.40.420">
    <property type="entry name" value="Cupredoxins - blue copper proteins"/>
    <property type="match status" value="1"/>
</dbReference>
<gene>
    <name evidence="7" type="ORF">WMO63_15590</name>
</gene>
<dbReference type="InterPro" id="IPR008972">
    <property type="entry name" value="Cupredoxin"/>
</dbReference>
<evidence type="ECO:0000256" key="2">
    <source>
        <dbReference type="ARBA" id="ARBA00022723"/>
    </source>
</evidence>
<protein>
    <submittedName>
        <fullName evidence="7">Cupredoxin domain-containing protein</fullName>
    </submittedName>
</protein>
<dbReference type="EMBL" id="JBBMFN010000041">
    <property type="protein sequence ID" value="MEQ2467078.1"/>
    <property type="molecule type" value="Genomic_DNA"/>
</dbReference>
<keyword evidence="8" id="KW-1185">Reference proteome</keyword>
<dbReference type="PROSITE" id="PS00079">
    <property type="entry name" value="MULTICOPPER_OXIDASE1"/>
    <property type="match status" value="1"/>
</dbReference>
<keyword evidence="5" id="KW-1133">Transmembrane helix</keyword>
<name>A0ABV1F3E9_9BACI</name>
<comment type="caution">
    <text evidence="7">The sequence shown here is derived from an EMBL/GenBank/DDBJ whole genome shotgun (WGS) entry which is preliminary data.</text>
</comment>
<proteinExistence type="predicted"/>
<organism evidence="7 8">
    <name type="scientific">Niallia hominis</name>
    <dbReference type="NCBI Taxonomy" id="3133173"/>
    <lineage>
        <taxon>Bacteria</taxon>
        <taxon>Bacillati</taxon>
        <taxon>Bacillota</taxon>
        <taxon>Bacilli</taxon>
        <taxon>Bacillales</taxon>
        <taxon>Bacillaceae</taxon>
        <taxon>Niallia</taxon>
    </lineage>
</organism>
<keyword evidence="2" id="KW-0479">Metal-binding</keyword>
<dbReference type="SUPFAM" id="SSF49503">
    <property type="entry name" value="Cupredoxins"/>
    <property type="match status" value="1"/>
</dbReference>
<keyword evidence="3" id="KW-0249">Electron transport</keyword>
<feature type="transmembrane region" description="Helical" evidence="5">
    <location>
        <begin position="22"/>
        <end position="46"/>
    </location>
</feature>
<evidence type="ECO:0000313" key="8">
    <source>
        <dbReference type="Proteomes" id="UP001465426"/>
    </source>
</evidence>
<keyword evidence="5" id="KW-0812">Transmembrane</keyword>
<dbReference type="Pfam" id="PF00127">
    <property type="entry name" value="Copper-bind"/>
    <property type="match status" value="1"/>
</dbReference>
<dbReference type="PANTHER" id="PTHR38439">
    <property type="entry name" value="AURACYANIN-B"/>
    <property type="match status" value="1"/>
</dbReference>
<reference evidence="7 8" key="1">
    <citation type="submission" date="2024-03" db="EMBL/GenBank/DDBJ databases">
        <title>Human intestinal bacterial collection.</title>
        <authorList>
            <person name="Pauvert C."/>
            <person name="Hitch T.C.A."/>
            <person name="Clavel T."/>
        </authorList>
    </citation>
    <scope>NUCLEOTIDE SEQUENCE [LARGE SCALE GENOMIC DNA]</scope>
    <source>
        <strain evidence="7 8">CLA-SR-H024</strain>
    </source>
</reference>
<dbReference type="InterPro" id="IPR033138">
    <property type="entry name" value="Cu_oxidase_CS"/>
</dbReference>
<keyword evidence="5" id="KW-0472">Membrane</keyword>
<evidence type="ECO:0000313" key="7">
    <source>
        <dbReference type="EMBL" id="MEQ2467078.1"/>
    </source>
</evidence>
<evidence type="ECO:0000256" key="1">
    <source>
        <dbReference type="ARBA" id="ARBA00022448"/>
    </source>
</evidence>
<evidence type="ECO:0000256" key="4">
    <source>
        <dbReference type="ARBA" id="ARBA00023008"/>
    </source>
</evidence>
<dbReference type="PROSITE" id="PS00196">
    <property type="entry name" value="COPPER_BLUE"/>
    <property type="match status" value="1"/>
</dbReference>
<sequence length="219" mass="24702">MGGLMGGMMGAMLGEMITYDQSIIMVNLLLALTVSSLFLFPILSGSSNKGEKIQTKKWIFKPLFILFFLSSYLLIGSQLDKQMLSKSNSSQQQIHHLNNKSDLVKKENTSLEWTIKVLPSQFSYNPSEVTLKKGEKVSLILKNEDNIEHDIEIKDILFSGKESINHRNHMNNNTNLHLHAPAKKQTKLTFTPLEQGTYEFYCTLPGHKENGMVGLLIIS</sequence>
<feature type="domain" description="Blue (type 1) copper" evidence="6">
    <location>
        <begin position="119"/>
        <end position="218"/>
    </location>
</feature>
<evidence type="ECO:0000256" key="3">
    <source>
        <dbReference type="ARBA" id="ARBA00022982"/>
    </source>
</evidence>
<dbReference type="PANTHER" id="PTHR38439:SF3">
    <property type="entry name" value="COPPER-RESISTANT CUPROPROTEIN COPI"/>
    <property type="match status" value="1"/>
</dbReference>
<keyword evidence="4" id="KW-0186">Copper</keyword>
<dbReference type="InterPro" id="IPR050845">
    <property type="entry name" value="Cu-binding_ET"/>
</dbReference>
<dbReference type="InterPro" id="IPR000923">
    <property type="entry name" value="BlueCu_1"/>
</dbReference>
<keyword evidence="1" id="KW-0813">Transport</keyword>
<dbReference type="Proteomes" id="UP001465426">
    <property type="component" value="Unassembled WGS sequence"/>
</dbReference>
<evidence type="ECO:0000256" key="5">
    <source>
        <dbReference type="SAM" id="Phobius"/>
    </source>
</evidence>
<accession>A0ABV1F3E9</accession>
<evidence type="ECO:0000259" key="6">
    <source>
        <dbReference type="Pfam" id="PF00127"/>
    </source>
</evidence>
<feature type="transmembrane region" description="Helical" evidence="5">
    <location>
        <begin position="58"/>
        <end position="75"/>
    </location>
</feature>
<dbReference type="InterPro" id="IPR028871">
    <property type="entry name" value="BlueCu_1_BS"/>
</dbReference>